<dbReference type="GO" id="GO:0019760">
    <property type="term" value="P:glucosinolate metabolic process"/>
    <property type="evidence" value="ECO:0007669"/>
    <property type="project" value="UniProtKB-ARBA"/>
</dbReference>
<evidence type="ECO:0000256" key="4">
    <source>
        <dbReference type="ARBA" id="ARBA00023004"/>
    </source>
</evidence>
<dbReference type="InterPro" id="IPR015915">
    <property type="entry name" value="Kelch-typ_b-propeller"/>
</dbReference>
<dbReference type="AlphaFoldDB" id="M1UWL9"/>
<dbReference type="SMART" id="SM00305">
    <property type="entry name" value="HintC"/>
    <property type="match status" value="1"/>
</dbReference>
<dbReference type="InterPro" id="IPR006141">
    <property type="entry name" value="Intein_N"/>
</dbReference>
<dbReference type="SUPFAM" id="SSF51294">
    <property type="entry name" value="Hedgehog/intein (Hint) domain"/>
    <property type="match status" value="1"/>
</dbReference>
<dbReference type="GO" id="GO:0016539">
    <property type="term" value="P:intein-mediated protein splicing"/>
    <property type="evidence" value="ECO:0007669"/>
    <property type="project" value="InterPro"/>
</dbReference>
<dbReference type="Gramene" id="CMR506CT">
    <property type="protein sequence ID" value="CMR506CT"/>
    <property type="gene ID" value="CMR506C"/>
</dbReference>
<dbReference type="SMART" id="SM00306">
    <property type="entry name" value="HintN"/>
    <property type="match status" value="1"/>
</dbReference>
<evidence type="ECO:0000256" key="6">
    <source>
        <dbReference type="SAM" id="SignalP"/>
    </source>
</evidence>
<gene>
    <name evidence="9" type="ORF">CYME_CMR506C</name>
</gene>
<dbReference type="Gene3D" id="2.170.16.10">
    <property type="entry name" value="Hedgehog/Intein (Hint) domain"/>
    <property type="match status" value="1"/>
</dbReference>
<evidence type="ECO:0000313" key="10">
    <source>
        <dbReference type="Proteomes" id="UP000007014"/>
    </source>
</evidence>
<dbReference type="KEGG" id="cme:CYME_CMR506C"/>
<dbReference type="Pfam" id="PF24681">
    <property type="entry name" value="Kelch_KLHDC2_KLHL20_DRC7"/>
    <property type="match status" value="1"/>
</dbReference>
<feature type="domain" description="Hint" evidence="8">
    <location>
        <begin position="489"/>
        <end position="626"/>
    </location>
</feature>
<proteinExistence type="predicted"/>
<keyword evidence="3" id="KW-0677">Repeat</keyword>
<dbReference type="InterPro" id="IPR036844">
    <property type="entry name" value="Hint_dom_sf"/>
</dbReference>
<dbReference type="PANTHER" id="PTHR47435:SF4">
    <property type="entry name" value="KELCH REPEAT PROTEIN (AFU_ORTHOLOGUE AFUA_5G12780)"/>
    <property type="match status" value="1"/>
</dbReference>
<keyword evidence="1" id="KW-0217">Developmental protein</keyword>
<organism evidence="9 10">
    <name type="scientific">Cyanidioschyzon merolae (strain NIES-3377 / 10D)</name>
    <name type="common">Unicellular red alga</name>
    <dbReference type="NCBI Taxonomy" id="280699"/>
    <lineage>
        <taxon>Eukaryota</taxon>
        <taxon>Rhodophyta</taxon>
        <taxon>Bangiophyceae</taxon>
        <taxon>Cyanidiales</taxon>
        <taxon>Cyanidiaceae</taxon>
        <taxon>Cyanidioschyzon</taxon>
    </lineage>
</organism>
<dbReference type="InterPro" id="IPR001767">
    <property type="entry name" value="Hedgehog_Hint"/>
</dbReference>
<dbReference type="PROSITE" id="PS50817">
    <property type="entry name" value="INTEIN_N_TER"/>
    <property type="match status" value="1"/>
</dbReference>
<dbReference type="Pfam" id="PF01079">
    <property type="entry name" value="Hint"/>
    <property type="match status" value="1"/>
</dbReference>
<dbReference type="PRINTS" id="PR00632">
    <property type="entry name" value="SONICHHOG"/>
</dbReference>
<feature type="compositionally biased region" description="Pro residues" evidence="5">
    <location>
        <begin position="450"/>
        <end position="464"/>
    </location>
</feature>
<dbReference type="CDD" id="cd00081">
    <property type="entry name" value="Hint"/>
    <property type="match status" value="1"/>
</dbReference>
<dbReference type="GeneID" id="16996733"/>
<sequence>MRKRYFSIVRLLVVVLVVSSTHTVRGVLSSEDTFLWTWIGGSNSTGSSGSYGVQGVPNTSNVPPARYGAVFWTGADGVLWLFGGGSDLRDVFGDLWNYNLSTFSWTWVGGSASLNSAGVYGSRGVPNKSNNPPSRTESASWSDSYGNLWLYGGWNFISAYSDLWMYNVSSGEWTWVQGSNETNVPPTYGPLGKSASSNTPGGRYQPATWVGLDGQFYLFGGFNPSGSTYGDLWQYNPANNEWSWIGGTQQQNPSGSYGKFRQASPSNYPAGRLGATSWRDLDGNFWLFGGFGQIETFGRLNDLWLYNISSREWTWMSGNDSVGLDGEVYGEKGVPSSSNTPGYRSFSSGFLDSTNTLYLFGGVSRAVCNDLWTFNITSLEWTWVDGDNTTDGAYSYGELNKTSNTTLPPPRYGAVLWDTYQNDPVLFGGLGNSGLLNDLFTLYIATPTPAPTPTPTPTPTPMASPTPSVTAEPSATTNVTQTAVGEGSAVCFPADASVLIDGLGNHLQISELRSGMAVMGVNGRGQLVEDSVLGWLHNEAGATAEILAIKTLSGKQLRLTRQHLVYRMIEHSRDFYGMTTAFSCISQKQQQQHQKHIRQSLELDTSAVEAVFAEEISVGDALLDVAAHLPDPVVAIETFVTHNGLYAPLTRSGRFVVDGVLVSCYGTYASHAVAHAVLWPARVNALRKVWGSGLGTEGIVGIMPYAERLYHIWTSAARVLTEARISVVVAAC</sequence>
<name>M1UWL9_CYAM1</name>
<evidence type="ECO:0000256" key="5">
    <source>
        <dbReference type="SAM" id="MobiDB-lite"/>
    </source>
</evidence>
<dbReference type="PANTHER" id="PTHR47435">
    <property type="entry name" value="KELCH REPEAT PROTEIN (AFU_ORTHOLOGUE AFUA_5G12780)"/>
    <property type="match status" value="1"/>
</dbReference>
<keyword evidence="2 6" id="KW-0732">Signal</keyword>
<reference evidence="9 10" key="1">
    <citation type="journal article" date="2004" name="Nature">
        <title>Genome sequence of the ultrasmall unicellular red alga Cyanidioschyzon merolae 10D.</title>
        <authorList>
            <person name="Matsuzaki M."/>
            <person name="Misumi O."/>
            <person name="Shin-i T."/>
            <person name="Maruyama S."/>
            <person name="Takahara M."/>
            <person name="Miyagishima S."/>
            <person name="Mori T."/>
            <person name="Nishida K."/>
            <person name="Yagisawa F."/>
            <person name="Nishida K."/>
            <person name="Yoshida Y."/>
            <person name="Nishimura Y."/>
            <person name="Nakao S."/>
            <person name="Kobayashi T."/>
            <person name="Momoyama Y."/>
            <person name="Higashiyama T."/>
            <person name="Minoda A."/>
            <person name="Sano M."/>
            <person name="Nomoto H."/>
            <person name="Oishi K."/>
            <person name="Hayashi H."/>
            <person name="Ohta F."/>
            <person name="Nishizaka S."/>
            <person name="Haga S."/>
            <person name="Miura S."/>
            <person name="Morishita T."/>
            <person name="Kabeya Y."/>
            <person name="Terasawa K."/>
            <person name="Suzuki Y."/>
            <person name="Ishii Y."/>
            <person name="Asakawa S."/>
            <person name="Takano H."/>
            <person name="Ohta N."/>
            <person name="Kuroiwa H."/>
            <person name="Tanaka K."/>
            <person name="Shimizu N."/>
            <person name="Sugano S."/>
            <person name="Sato N."/>
            <person name="Nozaki H."/>
            <person name="Ogasawara N."/>
            <person name="Kohara Y."/>
            <person name="Kuroiwa T."/>
        </authorList>
    </citation>
    <scope>NUCLEOTIDE SEQUENCE [LARGE SCALE GENOMIC DNA]</scope>
    <source>
        <strain evidence="9 10">10D</strain>
    </source>
</reference>
<keyword evidence="10" id="KW-1185">Reference proteome</keyword>
<dbReference type="GO" id="GO:0016540">
    <property type="term" value="P:protein autoprocessing"/>
    <property type="evidence" value="ECO:0007669"/>
    <property type="project" value="InterPro"/>
</dbReference>
<dbReference type="InterPro" id="IPR003587">
    <property type="entry name" value="Hint_dom_N"/>
</dbReference>
<dbReference type="OrthoDB" id="4923at2759"/>
<dbReference type="eggNOG" id="KOG3638">
    <property type="taxonomic scope" value="Eukaryota"/>
</dbReference>
<dbReference type="InterPro" id="IPR001657">
    <property type="entry name" value="Hedgehog"/>
</dbReference>
<evidence type="ECO:0000256" key="3">
    <source>
        <dbReference type="ARBA" id="ARBA00022737"/>
    </source>
</evidence>
<evidence type="ECO:0000259" key="8">
    <source>
        <dbReference type="SMART" id="SM00306"/>
    </source>
</evidence>
<dbReference type="InterPro" id="IPR003586">
    <property type="entry name" value="Hint_dom_C"/>
</dbReference>
<dbReference type="GO" id="GO:0048731">
    <property type="term" value="P:system development"/>
    <property type="evidence" value="ECO:0007669"/>
    <property type="project" value="UniProtKB-ARBA"/>
</dbReference>
<dbReference type="GO" id="GO:0007267">
    <property type="term" value="P:cell-cell signaling"/>
    <property type="evidence" value="ECO:0007669"/>
    <property type="project" value="InterPro"/>
</dbReference>
<feature type="domain" description="Hint" evidence="7">
    <location>
        <begin position="625"/>
        <end position="670"/>
    </location>
</feature>
<keyword evidence="4" id="KW-0408">Iron</keyword>
<reference evidence="9 10" key="2">
    <citation type="journal article" date="2007" name="BMC Biol.">
        <title>A 100%-complete sequence reveals unusually simple genomic features in the hot-spring red alga Cyanidioschyzon merolae.</title>
        <authorList>
            <person name="Nozaki H."/>
            <person name="Takano H."/>
            <person name="Misumi O."/>
            <person name="Terasawa K."/>
            <person name="Matsuzaki M."/>
            <person name="Maruyama S."/>
            <person name="Nishida K."/>
            <person name="Yagisawa F."/>
            <person name="Yoshida Y."/>
            <person name="Fujiwara T."/>
            <person name="Takio S."/>
            <person name="Tamura K."/>
            <person name="Chung S.J."/>
            <person name="Nakamura S."/>
            <person name="Kuroiwa H."/>
            <person name="Tanaka K."/>
            <person name="Sato N."/>
            <person name="Kuroiwa T."/>
        </authorList>
    </citation>
    <scope>NUCLEOTIDE SEQUENCE [LARGE SCALE GENOMIC DNA]</scope>
    <source>
        <strain evidence="9 10">10D</strain>
    </source>
</reference>
<dbReference type="RefSeq" id="XP_005538692.1">
    <property type="nucleotide sequence ID" value="XM_005538635.1"/>
</dbReference>
<evidence type="ECO:0000313" key="9">
    <source>
        <dbReference type="EMBL" id="BAM82656.1"/>
    </source>
</evidence>
<dbReference type="HOGENOM" id="CLU_380095_0_0_1"/>
<evidence type="ECO:0000256" key="2">
    <source>
        <dbReference type="ARBA" id="ARBA00022729"/>
    </source>
</evidence>
<evidence type="ECO:0000256" key="1">
    <source>
        <dbReference type="ARBA" id="ARBA00022473"/>
    </source>
</evidence>
<feature type="chain" id="PRO_5004018090" evidence="6">
    <location>
        <begin position="27"/>
        <end position="732"/>
    </location>
</feature>
<feature type="region of interest" description="Disordered" evidence="5">
    <location>
        <begin position="450"/>
        <end position="473"/>
    </location>
</feature>
<evidence type="ECO:0000259" key="7">
    <source>
        <dbReference type="SMART" id="SM00305"/>
    </source>
</evidence>
<dbReference type="Gene3D" id="2.120.10.80">
    <property type="entry name" value="Kelch-type beta propeller"/>
    <property type="match status" value="2"/>
</dbReference>
<protein>
    <submittedName>
        <fullName evidence="9">Similar to hedgehog protein</fullName>
    </submittedName>
</protein>
<accession>M1UWL9</accession>
<feature type="signal peptide" evidence="6">
    <location>
        <begin position="1"/>
        <end position="26"/>
    </location>
</feature>
<dbReference type="SUPFAM" id="SSF117281">
    <property type="entry name" value="Kelch motif"/>
    <property type="match status" value="1"/>
</dbReference>
<dbReference type="EMBL" id="AP006500">
    <property type="protein sequence ID" value="BAM82656.1"/>
    <property type="molecule type" value="Genomic_DNA"/>
</dbReference>
<dbReference type="Proteomes" id="UP000007014">
    <property type="component" value="Chromosome 18"/>
</dbReference>